<dbReference type="InterPro" id="IPR011044">
    <property type="entry name" value="Quino_amine_DH_bsu"/>
</dbReference>
<evidence type="ECO:0008006" key="4">
    <source>
        <dbReference type="Google" id="ProtNLM"/>
    </source>
</evidence>
<proteinExistence type="predicted"/>
<dbReference type="KEGG" id="fuv:JR347_02965"/>
<name>A0A974WMB5_9BACT</name>
<dbReference type="SUPFAM" id="SSF50969">
    <property type="entry name" value="YVTN repeat-like/Quinoprotein amine dehydrogenase"/>
    <property type="match status" value="1"/>
</dbReference>
<dbReference type="EMBL" id="CP070608">
    <property type="protein sequence ID" value="QSE98058.1"/>
    <property type="molecule type" value="Genomic_DNA"/>
</dbReference>
<sequence>MNRITYTSVLILFISFSALAQPTFHPAESRGEIDNNEINEASGLAVGINNPNMLWVHNDSGDQARLFLLDQYGKFKAQFNFPTIKNRDWEDIASGVGPDDTKNYLYVAEMGDNKAVHELKYIYRFEEPRLDSESRDIEEVDIITFVFPDGKRDAESLMVDPLTKDIYILSKREQNIGIYRAAYPQSLTETITLEKLGTMPYFNTVAADISADGQEIITKTYNSVFYWKRNGESIAELLMSQPEIVPYIVEPQGEALAWMKDGSGFFTLSEEPRDIEAILYFYRKK</sequence>
<dbReference type="AlphaFoldDB" id="A0A974WMB5"/>
<evidence type="ECO:0000313" key="2">
    <source>
        <dbReference type="EMBL" id="QSE98058.1"/>
    </source>
</evidence>
<organism evidence="2 3">
    <name type="scientific">Fulvivirga lutea</name>
    <dbReference type="NCBI Taxonomy" id="2810512"/>
    <lineage>
        <taxon>Bacteria</taxon>
        <taxon>Pseudomonadati</taxon>
        <taxon>Bacteroidota</taxon>
        <taxon>Cytophagia</taxon>
        <taxon>Cytophagales</taxon>
        <taxon>Fulvivirgaceae</taxon>
        <taxon>Fulvivirga</taxon>
    </lineage>
</organism>
<accession>A0A974WMB5</accession>
<reference evidence="2" key="1">
    <citation type="submission" date="2021-02" db="EMBL/GenBank/DDBJ databases">
        <title>Fulvivirga sp. S481 isolated from sea water.</title>
        <authorList>
            <person name="Bae S.S."/>
            <person name="Baek K."/>
        </authorList>
    </citation>
    <scope>NUCLEOTIDE SEQUENCE</scope>
    <source>
        <strain evidence="2">S481</strain>
    </source>
</reference>
<dbReference type="RefSeq" id="WP_205722566.1">
    <property type="nucleotide sequence ID" value="NZ_CP070608.1"/>
</dbReference>
<keyword evidence="3" id="KW-1185">Reference proteome</keyword>
<protein>
    <recommendedName>
        <fullName evidence="4">PE-PGRS family protein</fullName>
    </recommendedName>
</protein>
<feature type="signal peptide" evidence="1">
    <location>
        <begin position="1"/>
        <end position="20"/>
    </location>
</feature>
<keyword evidence="1" id="KW-0732">Signal</keyword>
<feature type="chain" id="PRO_5037432539" description="PE-PGRS family protein" evidence="1">
    <location>
        <begin position="21"/>
        <end position="285"/>
    </location>
</feature>
<evidence type="ECO:0000256" key="1">
    <source>
        <dbReference type="SAM" id="SignalP"/>
    </source>
</evidence>
<evidence type="ECO:0000313" key="3">
    <source>
        <dbReference type="Proteomes" id="UP000662783"/>
    </source>
</evidence>
<dbReference type="Proteomes" id="UP000662783">
    <property type="component" value="Chromosome"/>
</dbReference>
<gene>
    <name evidence="2" type="ORF">JR347_02965</name>
</gene>